<feature type="region of interest" description="Disordered" evidence="1">
    <location>
        <begin position="1"/>
        <end position="112"/>
    </location>
</feature>
<dbReference type="EMBL" id="JAQQAF010000008">
    <property type="protein sequence ID" value="KAJ8466779.1"/>
    <property type="molecule type" value="Genomic_DNA"/>
</dbReference>
<accession>A0AAV8QD84</accession>
<dbReference type="PANTHER" id="PTHR33738:SF8">
    <property type="entry name" value="OS05G0454500 PROTEIN"/>
    <property type="match status" value="1"/>
</dbReference>
<feature type="compositionally biased region" description="Low complexity" evidence="1">
    <location>
        <begin position="22"/>
        <end position="46"/>
    </location>
</feature>
<evidence type="ECO:0000256" key="1">
    <source>
        <dbReference type="SAM" id="MobiDB-lite"/>
    </source>
</evidence>
<dbReference type="Proteomes" id="UP001222027">
    <property type="component" value="Unassembled WGS sequence"/>
</dbReference>
<protein>
    <submittedName>
        <fullName evidence="2">Uncharacterized protein</fullName>
    </submittedName>
</protein>
<gene>
    <name evidence="2" type="ORF">OPV22_029331</name>
</gene>
<dbReference type="PANTHER" id="PTHR33738">
    <property type="entry name" value="EMB|CAB82975.1"/>
    <property type="match status" value="1"/>
</dbReference>
<feature type="compositionally biased region" description="Polar residues" evidence="1">
    <location>
        <begin position="130"/>
        <end position="139"/>
    </location>
</feature>
<evidence type="ECO:0000313" key="2">
    <source>
        <dbReference type="EMBL" id="KAJ8466779.1"/>
    </source>
</evidence>
<proteinExistence type="predicted"/>
<reference evidence="2 3" key="1">
    <citation type="submission" date="2022-12" db="EMBL/GenBank/DDBJ databases">
        <title>Chromosome-scale assembly of the Ensete ventricosum genome.</title>
        <authorList>
            <person name="Dussert Y."/>
            <person name="Stocks J."/>
            <person name="Wendawek A."/>
            <person name="Woldeyes F."/>
            <person name="Nichols R.A."/>
            <person name="Borrell J.S."/>
        </authorList>
    </citation>
    <scope>NUCLEOTIDE SEQUENCE [LARGE SCALE GENOMIC DNA]</scope>
    <source>
        <strain evidence="3">cv. Maze</strain>
        <tissue evidence="2">Seeds</tissue>
    </source>
</reference>
<feature type="compositionally biased region" description="Polar residues" evidence="1">
    <location>
        <begin position="65"/>
        <end position="80"/>
    </location>
</feature>
<dbReference type="AlphaFoldDB" id="A0AAV8QD84"/>
<evidence type="ECO:0000313" key="3">
    <source>
        <dbReference type="Proteomes" id="UP001222027"/>
    </source>
</evidence>
<name>A0AAV8QD84_ENSVE</name>
<feature type="compositionally biased region" description="Polar residues" evidence="1">
    <location>
        <begin position="89"/>
        <end position="101"/>
    </location>
</feature>
<sequence length="172" mass="18321">MEGEKKPSSSSIADELLDIRNSAGTPADSSFSSSSSSALSPGYFSSVFPPGSTEMSKDSVESDLCWTSSERMTDDLNGNAQAAAADGKSQGSPSRRQTSWSKDGKLVDPNQSEESTYLWSSVHYGGRDFSVSSPSNQVSGAPKSYKKADEGDDSGNANIANRGEWWQGSLYY</sequence>
<keyword evidence="3" id="KW-1185">Reference proteome</keyword>
<feature type="region of interest" description="Disordered" evidence="1">
    <location>
        <begin position="130"/>
        <end position="160"/>
    </location>
</feature>
<comment type="caution">
    <text evidence="2">The sequence shown here is derived from an EMBL/GenBank/DDBJ whole genome shotgun (WGS) entry which is preliminary data.</text>
</comment>
<organism evidence="2 3">
    <name type="scientific">Ensete ventricosum</name>
    <name type="common">Abyssinian banana</name>
    <name type="synonym">Musa ensete</name>
    <dbReference type="NCBI Taxonomy" id="4639"/>
    <lineage>
        <taxon>Eukaryota</taxon>
        <taxon>Viridiplantae</taxon>
        <taxon>Streptophyta</taxon>
        <taxon>Embryophyta</taxon>
        <taxon>Tracheophyta</taxon>
        <taxon>Spermatophyta</taxon>
        <taxon>Magnoliopsida</taxon>
        <taxon>Liliopsida</taxon>
        <taxon>Zingiberales</taxon>
        <taxon>Musaceae</taxon>
        <taxon>Ensete</taxon>
    </lineage>
</organism>